<organism evidence="2 3">
    <name type="scientific">Clostridium perfringens</name>
    <dbReference type="NCBI Taxonomy" id="1502"/>
    <lineage>
        <taxon>Bacteria</taxon>
        <taxon>Bacillati</taxon>
        <taxon>Bacillota</taxon>
        <taxon>Clostridia</taxon>
        <taxon>Eubacteriales</taxon>
        <taxon>Clostridiaceae</taxon>
        <taxon>Clostridium</taxon>
    </lineage>
</organism>
<protein>
    <submittedName>
        <fullName evidence="2">Chemotaxis protein</fullName>
    </submittedName>
</protein>
<reference evidence="2" key="1">
    <citation type="submission" date="2019-11" db="EMBL/GenBank/DDBJ databases">
        <title>Characterization of Clostridium perfringens isolates from swine manure treated agricultural soils.</title>
        <authorList>
            <person name="Wushke S.T."/>
        </authorList>
    </citation>
    <scope>NUCLEOTIDE SEQUENCE</scope>
    <source>
        <strain evidence="2">X26</strain>
    </source>
</reference>
<evidence type="ECO:0000313" key="2">
    <source>
        <dbReference type="EMBL" id="MDZ5001228.1"/>
    </source>
</evidence>
<proteinExistence type="predicted"/>
<evidence type="ECO:0000256" key="1">
    <source>
        <dbReference type="SAM" id="Coils"/>
    </source>
</evidence>
<evidence type="ECO:0000313" key="3">
    <source>
        <dbReference type="Proteomes" id="UP001291306"/>
    </source>
</evidence>
<gene>
    <name evidence="2" type="ORF">GNF79_19665</name>
</gene>
<accession>A0AAW9IL71</accession>
<dbReference type="EMBL" id="WNVC01001169">
    <property type="protein sequence ID" value="MDZ5001228.1"/>
    <property type="molecule type" value="Genomic_DNA"/>
</dbReference>
<comment type="caution">
    <text evidence="2">The sequence shown here is derived from an EMBL/GenBank/DDBJ whole genome shotgun (WGS) entry which is preliminary data.</text>
</comment>
<sequence>MGLFSKSKKNSEVTKNNVEEISNEFVTTNISKKENANENLKNEMVMLSESSSSISSAIHDVNSSLSNLTTATLTQAEEINNVNNIMANFNSRMEQLAYNV</sequence>
<feature type="non-terminal residue" evidence="2">
    <location>
        <position position="100"/>
    </location>
</feature>
<feature type="coiled-coil region" evidence="1">
    <location>
        <begin position="23"/>
        <end position="50"/>
    </location>
</feature>
<dbReference type="Proteomes" id="UP001291306">
    <property type="component" value="Unassembled WGS sequence"/>
</dbReference>
<dbReference type="AlphaFoldDB" id="A0AAW9IL71"/>
<name>A0AAW9IL71_CLOPF</name>
<keyword evidence="1" id="KW-0175">Coiled coil</keyword>